<dbReference type="InterPro" id="IPR028994">
    <property type="entry name" value="Integrin_alpha_N"/>
</dbReference>
<feature type="region of interest" description="Disordered" evidence="1">
    <location>
        <begin position="1"/>
        <end position="24"/>
    </location>
</feature>
<organism evidence="2 3">
    <name type="scientific">Streptomyces bambusae</name>
    <dbReference type="NCBI Taxonomy" id="1550616"/>
    <lineage>
        <taxon>Bacteria</taxon>
        <taxon>Bacillati</taxon>
        <taxon>Actinomycetota</taxon>
        <taxon>Actinomycetes</taxon>
        <taxon>Kitasatosporales</taxon>
        <taxon>Streptomycetaceae</taxon>
        <taxon>Streptomyces</taxon>
    </lineage>
</organism>
<name>A0ABS6Z9H0_9ACTN</name>
<dbReference type="Proteomes" id="UP000812013">
    <property type="component" value="Unassembled WGS sequence"/>
</dbReference>
<protein>
    <submittedName>
        <fullName evidence="2">DNRLRE domain-containing protein</fullName>
    </submittedName>
</protein>
<evidence type="ECO:0000313" key="3">
    <source>
        <dbReference type="Proteomes" id="UP000812013"/>
    </source>
</evidence>
<comment type="caution">
    <text evidence="2">The sequence shown here is derived from an EMBL/GenBank/DDBJ whole genome shotgun (WGS) entry which is preliminary data.</text>
</comment>
<dbReference type="SUPFAM" id="SSF69318">
    <property type="entry name" value="Integrin alpha N-terminal domain"/>
    <property type="match status" value="1"/>
</dbReference>
<dbReference type="RefSeq" id="WP_219668890.1">
    <property type="nucleotide sequence ID" value="NZ_WTFF01000162.1"/>
</dbReference>
<keyword evidence="3" id="KW-1185">Reference proteome</keyword>
<evidence type="ECO:0000313" key="2">
    <source>
        <dbReference type="EMBL" id="MBW5484410.1"/>
    </source>
</evidence>
<reference evidence="2 3" key="1">
    <citation type="submission" date="2019-12" db="EMBL/GenBank/DDBJ databases">
        <title>Genome sequence of Streptomyces bambusae.</title>
        <authorList>
            <person name="Bansal K."/>
            <person name="Choksket S."/>
            <person name="Korpole S."/>
            <person name="Patil P.B."/>
        </authorList>
    </citation>
    <scope>NUCLEOTIDE SEQUENCE [LARGE SCALE GENOMIC DNA]</scope>
    <source>
        <strain evidence="2 3">SK60</strain>
    </source>
</reference>
<gene>
    <name evidence="2" type="ORF">GPJ59_21630</name>
</gene>
<feature type="region of interest" description="Disordered" evidence="1">
    <location>
        <begin position="104"/>
        <end position="126"/>
    </location>
</feature>
<dbReference type="NCBIfam" id="NF033679">
    <property type="entry name" value="DNRLRE_dom"/>
    <property type="match status" value="1"/>
</dbReference>
<proteinExistence type="predicted"/>
<feature type="compositionally biased region" description="Low complexity" evidence="1">
    <location>
        <begin position="105"/>
        <end position="126"/>
    </location>
</feature>
<evidence type="ECO:0000256" key="1">
    <source>
        <dbReference type="SAM" id="MobiDB-lite"/>
    </source>
</evidence>
<dbReference type="EMBL" id="WTFF01000162">
    <property type="protein sequence ID" value="MBW5484410.1"/>
    <property type="molecule type" value="Genomic_DNA"/>
</dbReference>
<feature type="compositionally biased region" description="Basic and acidic residues" evidence="1">
    <location>
        <begin position="13"/>
        <end position="22"/>
    </location>
</feature>
<accession>A0ABS6Z9H0</accession>
<sequence length="1043" mass="111394">MPLGIHLTGRGDTTARPDKAHDNGPVTAAQAIRQARETGKEVAVTADWRDNTTVWAQPNGRLKARVHASAVRAKVGDEWKPIDTGLQRVGEGFSPKAVNSPLVFSGGSRPAAGAGSSGSPGSPGSSWTELVRLKADGHDMTLSWPGPLPAPVVDGPRALYENIRPGIDLVLTALDGGYSHLLVVKDKKAAADPLLGELNYRLSSPTLSFRVDEESSTLSARNAAGEEVAGSPTTLMWDSAGKVTTPSGGPAVTPGPAAKDHPTLALPGIAGSQGAHTAVAKASLSADNALTLKPDSRLLNDESTVYPVFIDPSLKMHTNTWALLYRNFGNTSFFNGENYNTPGTNEARIGHETDTYGTSRSIFNFDFDSAFHGAGIYQATLHAFETHSWSCEPSPFSVYATPFVTSSSTWNNTDNASYWGWDKRVAGANVAHGNATYGCPDDWVGMDVKSIVETGAASRWQALTLGFRADREGDTNSWKKFLVNGETDPYIEIHYNKRPDTPVAANMSTTPGGACLTTSPGTVIGKTDVTFEAKTSDGDGNLKQINFRMWTADGTPVPDEIGNVIQNTYTDGKAWHTVRWEALVPGKTYYWLAQAIDTDGFWSGSGPMDSGGGGWCTFTVDHTAPANPAVRSGYFPPPGPDGAEWSSAPAGTPDQWIEVLGNGTKPEDIREYQWSLNQASFDQKVWPWNADLASIKLQVDAAGPNVLYVRTVSKAGNVSVPTTYLFYVRPRTGLDRPGDVTGDGSPDILAVDDKGNLRTYAGDPKAPYRGDIEAWMPAATDNGKPVPDGYWKDAATGKTAIIGHSTDWFPGDGLTDLIARMPDGKLYVYPGDGFGRFDIGRRTELLLPAGSPDPAGFTQIVPTEDVTGDGMADFFALADNGDTFWAFTGYTGASFTSVKQIGGAGWSKRDIIGVRDANKDNVPDLIFRDESTSPQRLVLRKGKPGANGGVDLVSIGSAAASLDGDRLYGAGGPYGGAGEYGTPGWDRATWPLVRGTTDLNDDGYPDFYLTRKDGTLHLFYGGSTAQNPWRVDEEGWNTFLSIG</sequence>